<proteinExistence type="predicted"/>
<sequence>MLSCSNSILNTPASYQIPIQCIAAKDCFVEFEMVVAEHVLKCSGQPLHSFNIQSGLTKNAPPPKFSAESVFECWACLQWHVMVIGVNLQGGEKDREVYLIP</sequence>
<reference evidence="1" key="1">
    <citation type="submission" date="2022-12" db="EMBL/GenBank/DDBJ databases">
        <authorList>
            <person name="Alioto T."/>
            <person name="Alioto T."/>
            <person name="Gomez Garrido J."/>
        </authorList>
    </citation>
    <scope>NUCLEOTIDE SEQUENCE</scope>
</reference>
<keyword evidence="2" id="KW-1185">Reference proteome</keyword>
<evidence type="ECO:0000313" key="2">
    <source>
        <dbReference type="Proteomes" id="UP001178461"/>
    </source>
</evidence>
<evidence type="ECO:0000313" key="1">
    <source>
        <dbReference type="EMBL" id="CAI5775436.1"/>
    </source>
</evidence>
<name>A0AA35P4L3_9SAUR</name>
<organism evidence="1 2">
    <name type="scientific">Podarcis lilfordi</name>
    <name type="common">Lilford's wall lizard</name>
    <dbReference type="NCBI Taxonomy" id="74358"/>
    <lineage>
        <taxon>Eukaryota</taxon>
        <taxon>Metazoa</taxon>
        <taxon>Chordata</taxon>
        <taxon>Craniata</taxon>
        <taxon>Vertebrata</taxon>
        <taxon>Euteleostomi</taxon>
        <taxon>Lepidosauria</taxon>
        <taxon>Squamata</taxon>
        <taxon>Bifurcata</taxon>
        <taxon>Unidentata</taxon>
        <taxon>Episquamata</taxon>
        <taxon>Laterata</taxon>
        <taxon>Lacertibaenia</taxon>
        <taxon>Lacertidae</taxon>
        <taxon>Podarcis</taxon>
    </lineage>
</organism>
<dbReference type="Proteomes" id="UP001178461">
    <property type="component" value="Chromosome 5"/>
</dbReference>
<dbReference type="EMBL" id="OX395130">
    <property type="protein sequence ID" value="CAI5775436.1"/>
    <property type="molecule type" value="Genomic_DNA"/>
</dbReference>
<gene>
    <name evidence="1" type="ORF">PODLI_1B034150</name>
</gene>
<protein>
    <submittedName>
        <fullName evidence="1">Uncharacterized protein</fullName>
    </submittedName>
</protein>
<accession>A0AA35P4L3</accession>
<dbReference type="AlphaFoldDB" id="A0AA35P4L3"/>